<name>A0A1T4RLD8_9GAMM</name>
<feature type="transmembrane region" description="Helical" evidence="1">
    <location>
        <begin position="7"/>
        <end position="27"/>
    </location>
</feature>
<dbReference type="RefSeq" id="WP_078758809.1">
    <property type="nucleotide sequence ID" value="NZ_FUXP01000009.1"/>
</dbReference>
<proteinExistence type="inferred from homology"/>
<evidence type="ECO:0000313" key="2">
    <source>
        <dbReference type="EMBL" id="SKA16717.1"/>
    </source>
</evidence>
<organism evidence="2 3">
    <name type="scientific">Lysobacter spongiicola DSM 21749</name>
    <dbReference type="NCBI Taxonomy" id="1122188"/>
    <lineage>
        <taxon>Bacteria</taxon>
        <taxon>Pseudomonadati</taxon>
        <taxon>Pseudomonadota</taxon>
        <taxon>Gammaproteobacteria</taxon>
        <taxon>Lysobacterales</taxon>
        <taxon>Lysobacteraceae</taxon>
        <taxon>Novilysobacter</taxon>
    </lineage>
</organism>
<dbReference type="AlphaFoldDB" id="A0A1T4RLD8"/>
<keyword evidence="1" id="KW-1003">Cell membrane</keyword>
<accession>A0A1T4RLD8</accession>
<comment type="similarity">
    <text evidence="1">Belongs to the SURF1 family.</text>
</comment>
<comment type="subcellular location">
    <subcellularLocation>
        <location evidence="1">Cell membrane</location>
        <topology evidence="1">Multi-pass membrane protein</topology>
    </subcellularLocation>
</comment>
<feature type="transmembrane region" description="Helical" evidence="1">
    <location>
        <begin position="214"/>
        <end position="234"/>
    </location>
</feature>
<reference evidence="2 3" key="1">
    <citation type="submission" date="2017-02" db="EMBL/GenBank/DDBJ databases">
        <authorList>
            <person name="Peterson S.W."/>
        </authorList>
    </citation>
    <scope>NUCLEOTIDE SEQUENCE [LARGE SCALE GENOMIC DNA]</scope>
    <source>
        <strain evidence="2 3">DSM 21749</strain>
    </source>
</reference>
<dbReference type="InterPro" id="IPR002994">
    <property type="entry name" value="Surf1/Shy1"/>
</dbReference>
<dbReference type="OrthoDB" id="9789940at2"/>
<keyword evidence="1" id="KW-0472">Membrane</keyword>
<keyword evidence="3" id="KW-1185">Reference proteome</keyword>
<keyword evidence="1" id="KW-1133">Transmembrane helix</keyword>
<keyword evidence="1" id="KW-0812">Transmembrane</keyword>
<dbReference type="CDD" id="cd06662">
    <property type="entry name" value="SURF1"/>
    <property type="match status" value="1"/>
</dbReference>
<protein>
    <recommendedName>
        <fullName evidence="1">SURF1-like protein</fullName>
    </recommendedName>
</protein>
<dbReference type="Pfam" id="PF02104">
    <property type="entry name" value="SURF1"/>
    <property type="match status" value="1"/>
</dbReference>
<dbReference type="PROSITE" id="PS50895">
    <property type="entry name" value="SURF1"/>
    <property type="match status" value="1"/>
</dbReference>
<evidence type="ECO:0000313" key="3">
    <source>
        <dbReference type="Proteomes" id="UP000190061"/>
    </source>
</evidence>
<dbReference type="Proteomes" id="UP000190061">
    <property type="component" value="Unassembled WGS sequence"/>
</dbReference>
<gene>
    <name evidence="2" type="ORF">SAMN02745674_02255</name>
</gene>
<dbReference type="GO" id="GO:0005886">
    <property type="term" value="C:plasma membrane"/>
    <property type="evidence" value="ECO:0007669"/>
    <property type="project" value="UniProtKB-SubCell"/>
</dbReference>
<dbReference type="EMBL" id="FUXP01000009">
    <property type="protein sequence ID" value="SKA16717.1"/>
    <property type="molecule type" value="Genomic_DNA"/>
</dbReference>
<dbReference type="STRING" id="1122188.SAMN02745674_02255"/>
<sequence>MSRRTTLVLGWTLAIVGVALFVALGLWQSRRALEKEAVLAETASTVAGRAAQPLSAASDPGRAGRIEWAAGPGVFVDVPALLLDNQQRGGRVGVRAYRVFTPVSGGPLLVDLGWLPLPPDREMPAIARPEGEVTLSGLLAPPPSAGIPMGEGIHRKDTHWLLTRVDAPAITRAIRIEGELAPRVLRLDPALPMGYDRDLEVLANTLPPEKHRGYALQWFGLALTALVIALVLTFRRPGGPSKRSIP</sequence>
<evidence type="ECO:0000256" key="1">
    <source>
        <dbReference type="RuleBase" id="RU363076"/>
    </source>
</evidence>